<dbReference type="PANTHER" id="PTHR22870">
    <property type="entry name" value="REGULATOR OF CHROMOSOME CONDENSATION"/>
    <property type="match status" value="1"/>
</dbReference>
<organism evidence="2 3">
    <name type="scientific">Carpediemonas membranifera</name>
    <dbReference type="NCBI Taxonomy" id="201153"/>
    <lineage>
        <taxon>Eukaryota</taxon>
        <taxon>Metamonada</taxon>
        <taxon>Carpediemonas-like organisms</taxon>
        <taxon>Carpediemonas</taxon>
    </lineage>
</organism>
<dbReference type="Gene3D" id="2.130.10.30">
    <property type="entry name" value="Regulator of chromosome condensation 1/beta-lactamase-inhibitor protein II"/>
    <property type="match status" value="1"/>
</dbReference>
<name>A0A8J6E1V4_9EUKA</name>
<dbReference type="OrthoDB" id="297375at2759"/>
<proteinExistence type="predicted"/>
<protein>
    <submittedName>
        <fullName evidence="2">Chromosome condensation regulator RCC1 repeat protein</fullName>
    </submittedName>
</protein>
<accession>A0A8J6E1V4</accession>
<sequence>MCVELALWSRVNENPLIWQHTVIVLISSKMPPASEVREHDEKPCNRYQTDSPCDEMCLCCGTHHRHAAVGEISPDDPRTLLIKLHELIQLLNQSERMIPPSLSYVQQCIRSSIPVMVDAIRELIQDDRQIVDKLSSTEEVLRELMSCVYRMVQCDNRELNQAIRYLLQAYVVLTRPRLSMNLPCNQVLPDTIYTLPPWIISMLLFYSGIAESASFLCKKFSLCDRERRKLQTVKDAGDNTFHVIAGRVFVTGVNDYGQLGQTRRDHHLADDPHIYLVRGLPHVRQVLPIVQSPDDDRAVSVFASTEKGLYAWGCNSQRLLGLGLAATAVEHPMPVSIDTDTSVTRIRQADEALFFQAGASWYAVGSNTSGCLGVRSDAPFVATPTRVVLPQFMIVTDFKISRYSSTAAAMFAWTTSPQTPILACGTNRNGALGVGSSSPAVDVLTPVRLASSRSIVDIQSLSERDQADTTVFFLEDQRCLVCGSNEQQHVYPVPDAVLSSPVELGFKVIAAYQHPKYSDGSWIGMCYFTPDCRVLTPIGSQHTTTVRLTRPCEFDGWDELVAREEYDCLEFTDAGACLVLKDPDDKGQGLSWVSSSEAPRHIKCLVLSGRLIVAEGYSADGDVT</sequence>
<dbReference type="SUPFAM" id="SSF50985">
    <property type="entry name" value="RCC1/BLIP-II"/>
    <property type="match status" value="1"/>
</dbReference>
<evidence type="ECO:0000313" key="2">
    <source>
        <dbReference type="EMBL" id="KAG9391117.1"/>
    </source>
</evidence>
<dbReference type="AlphaFoldDB" id="A0A8J6E1V4"/>
<evidence type="ECO:0000256" key="1">
    <source>
        <dbReference type="ARBA" id="ARBA00022737"/>
    </source>
</evidence>
<gene>
    <name evidence="2" type="ORF">J8273_7391</name>
</gene>
<dbReference type="EMBL" id="JAHDYR010000062">
    <property type="protein sequence ID" value="KAG9391117.1"/>
    <property type="molecule type" value="Genomic_DNA"/>
</dbReference>
<comment type="caution">
    <text evidence="2">The sequence shown here is derived from an EMBL/GenBank/DDBJ whole genome shotgun (WGS) entry which is preliminary data.</text>
</comment>
<dbReference type="InterPro" id="IPR009091">
    <property type="entry name" value="RCC1/BLIP-II"/>
</dbReference>
<evidence type="ECO:0000313" key="3">
    <source>
        <dbReference type="Proteomes" id="UP000717585"/>
    </source>
</evidence>
<dbReference type="Proteomes" id="UP000717585">
    <property type="component" value="Unassembled WGS sequence"/>
</dbReference>
<dbReference type="PANTHER" id="PTHR22870:SF408">
    <property type="entry name" value="OS09G0560450 PROTEIN"/>
    <property type="match status" value="1"/>
</dbReference>
<reference evidence="2" key="1">
    <citation type="submission" date="2021-05" db="EMBL/GenBank/DDBJ databases">
        <title>A free-living protist that lacks canonical eukaryotic 1 DNA replication and segregation systems.</title>
        <authorList>
            <person name="Salas-Leiva D.E."/>
            <person name="Tromer E.C."/>
            <person name="Curtis B.A."/>
            <person name="Jerlstrom-Hultqvist J."/>
            <person name="Kolisko M."/>
            <person name="Yi Z."/>
            <person name="Salas-Leiva J.S."/>
            <person name="Gallot-Lavallee L."/>
            <person name="Kops G.J.P.L."/>
            <person name="Archibald J.M."/>
            <person name="Simpson A.G.B."/>
            <person name="Roger A.J."/>
        </authorList>
    </citation>
    <scope>NUCLEOTIDE SEQUENCE</scope>
    <source>
        <strain evidence="2">BICM</strain>
    </source>
</reference>
<dbReference type="InterPro" id="IPR051210">
    <property type="entry name" value="Ub_ligase/GEF_domain"/>
</dbReference>
<keyword evidence="1" id="KW-0677">Repeat</keyword>
<keyword evidence="3" id="KW-1185">Reference proteome</keyword>